<name>A0A0H3DPU7_EDWTF</name>
<keyword evidence="7" id="KW-1185">Reference proteome</keyword>
<dbReference type="Proteomes" id="UP000002230">
    <property type="component" value="Chromosome"/>
</dbReference>
<evidence type="ECO:0000256" key="2">
    <source>
        <dbReference type="ARBA" id="ARBA00022692"/>
    </source>
</evidence>
<dbReference type="InterPro" id="IPR003689">
    <property type="entry name" value="ZIP"/>
</dbReference>
<evidence type="ECO:0000256" key="4">
    <source>
        <dbReference type="ARBA" id="ARBA00023136"/>
    </source>
</evidence>
<feature type="transmembrane region" description="Helical" evidence="5">
    <location>
        <begin position="236"/>
        <end position="253"/>
    </location>
</feature>
<dbReference type="PANTHER" id="PTHR11040:SF205">
    <property type="entry name" value="ZINC TRANSPORTER ZUPT"/>
    <property type="match status" value="1"/>
</dbReference>
<feature type="transmembrane region" description="Helical" evidence="5">
    <location>
        <begin position="169"/>
        <end position="191"/>
    </location>
</feature>
<accession>A0A0H3DPU7</accession>
<dbReference type="AlphaFoldDB" id="A0A0H3DPU7"/>
<dbReference type="HOGENOM" id="CLU_015114_1_3_6"/>
<dbReference type="GO" id="GO:0016020">
    <property type="term" value="C:membrane"/>
    <property type="evidence" value="ECO:0007669"/>
    <property type="project" value="UniProtKB-SubCell"/>
</dbReference>
<evidence type="ECO:0000313" key="7">
    <source>
        <dbReference type="Proteomes" id="UP000002230"/>
    </source>
</evidence>
<feature type="transmembrane region" description="Helical" evidence="5">
    <location>
        <begin position="197"/>
        <end position="216"/>
    </location>
</feature>
<keyword evidence="4 5" id="KW-0472">Membrane</keyword>
<gene>
    <name evidence="6" type="primary">zupT</name>
    <name evidence="6" type="ordered locus">ETAF_0426</name>
</gene>
<feature type="transmembrane region" description="Helical" evidence="5">
    <location>
        <begin position="108"/>
        <end position="130"/>
    </location>
</feature>
<dbReference type="Pfam" id="PF02535">
    <property type="entry name" value="Zip"/>
    <property type="match status" value="1"/>
</dbReference>
<dbReference type="KEGG" id="etd:ETAF_0426"/>
<feature type="transmembrane region" description="Helical" evidence="5">
    <location>
        <begin position="6"/>
        <end position="25"/>
    </location>
</feature>
<proteinExistence type="predicted"/>
<reference evidence="7" key="1">
    <citation type="submission" date="2010-08" db="EMBL/GenBank/DDBJ databases">
        <title>Genome comparisons of Edwardsiella bacteria analysed using deep sequencing technology.</title>
        <authorList>
            <person name="van Soest J.J."/>
            <person name="Henkel C.V."/>
            <person name="Jansen H.J."/>
            <person name="van den Hondel C.A.M.J.J."/>
            <person name="Bloemberg G.V."/>
            <person name="Meijer A.H."/>
            <person name="Spaink H.P."/>
        </authorList>
    </citation>
    <scope>NUCLEOTIDE SEQUENCE [LARGE SCALE GENOMIC DNA]</scope>
    <source>
        <strain evidence="7">FL6-60</strain>
    </source>
</reference>
<evidence type="ECO:0000313" key="6">
    <source>
        <dbReference type="EMBL" id="ADM40550.1"/>
    </source>
</evidence>
<feature type="transmembrane region" description="Helical" evidence="5">
    <location>
        <begin position="136"/>
        <end position="162"/>
    </location>
</feature>
<evidence type="ECO:0000256" key="1">
    <source>
        <dbReference type="ARBA" id="ARBA00004141"/>
    </source>
</evidence>
<dbReference type="PATRIC" id="fig|718251.5.peg.436"/>
<evidence type="ECO:0000256" key="3">
    <source>
        <dbReference type="ARBA" id="ARBA00022989"/>
    </source>
</evidence>
<dbReference type="GO" id="GO:0005385">
    <property type="term" value="F:zinc ion transmembrane transporter activity"/>
    <property type="evidence" value="ECO:0007669"/>
    <property type="project" value="TreeGrafter"/>
</dbReference>
<reference evidence="6 7" key="2">
    <citation type="journal article" date="2011" name="BMC Immunol.">
        <title>Comparison of static immersion and intravenous injection systems for exposure of zebrafish embryos to the natural pathogen Edwardsiella tarda.</title>
        <authorList>
            <person name="van Soest J.J."/>
            <person name="Stockhammer O.W."/>
            <person name="Ordas A."/>
            <person name="Bloemberg G.V."/>
            <person name="Spaink H.P."/>
            <person name="Meijer A.H."/>
        </authorList>
    </citation>
    <scope>NUCLEOTIDE SEQUENCE [LARGE SCALE GENOMIC DNA]</scope>
    <source>
        <strain evidence="6 7">FL6-60</strain>
    </source>
</reference>
<sequence>MSIPLLLTLLAGGATAVGALLAIIGQRPSNRVLAFSLGFAAGIMLLISLMEMLPAALNTPKMPPLLGYAMFILGLVGYFLLDRLLPHQHAHDMVPLGNRTPRSLKRTALLLTLGISLHNFPEGIATYVTASADLELGMGIALAVAIHNIPEGLAVAGPVYAASGSRLRALWWASLSGVAEILGGLLAFTLLGPTVSPVGMAAIMALVAGIMVALSVDELMPLAREIDPHSNPSRGVLCGMTVMGLSLALLQATPL</sequence>
<feature type="transmembrane region" description="Helical" evidence="5">
    <location>
        <begin position="32"/>
        <end position="53"/>
    </location>
</feature>
<keyword evidence="2 5" id="KW-0812">Transmembrane</keyword>
<protein>
    <submittedName>
        <fullName evidence="6">Zinc transporter ZupT</fullName>
    </submittedName>
</protein>
<dbReference type="EMBL" id="CP002154">
    <property type="protein sequence ID" value="ADM40550.1"/>
    <property type="molecule type" value="Genomic_DNA"/>
</dbReference>
<feature type="transmembrane region" description="Helical" evidence="5">
    <location>
        <begin position="65"/>
        <end position="81"/>
    </location>
</feature>
<dbReference type="PANTHER" id="PTHR11040">
    <property type="entry name" value="ZINC/IRON TRANSPORTER"/>
    <property type="match status" value="1"/>
</dbReference>
<organism evidence="6 7">
    <name type="scientific">Edwardsiella tarda (strain FL6-60)</name>
    <dbReference type="NCBI Taxonomy" id="718251"/>
    <lineage>
        <taxon>Bacteria</taxon>
        <taxon>Pseudomonadati</taxon>
        <taxon>Pseudomonadota</taxon>
        <taxon>Gammaproteobacteria</taxon>
        <taxon>Enterobacterales</taxon>
        <taxon>Hafniaceae</taxon>
        <taxon>Edwardsiella</taxon>
    </lineage>
</organism>
<comment type="subcellular location">
    <subcellularLocation>
        <location evidence="1">Membrane</location>
        <topology evidence="1">Multi-pass membrane protein</topology>
    </subcellularLocation>
</comment>
<dbReference type="NCBIfam" id="NF003243">
    <property type="entry name" value="PRK04201.1"/>
    <property type="match status" value="1"/>
</dbReference>
<keyword evidence="3 5" id="KW-1133">Transmembrane helix</keyword>
<evidence type="ECO:0000256" key="5">
    <source>
        <dbReference type="SAM" id="Phobius"/>
    </source>
</evidence>